<keyword evidence="1" id="KW-0418">Kinase</keyword>
<organism evidence="1 2">
    <name type="scientific">Solirubrobacter pauli</name>
    <dbReference type="NCBI Taxonomy" id="166793"/>
    <lineage>
        <taxon>Bacteria</taxon>
        <taxon>Bacillati</taxon>
        <taxon>Actinomycetota</taxon>
        <taxon>Thermoleophilia</taxon>
        <taxon>Solirubrobacterales</taxon>
        <taxon>Solirubrobacteraceae</taxon>
        <taxon>Solirubrobacter</taxon>
    </lineage>
</organism>
<dbReference type="AlphaFoldDB" id="A0A660KY04"/>
<dbReference type="Proteomes" id="UP000278962">
    <property type="component" value="Unassembled WGS sequence"/>
</dbReference>
<dbReference type="RefSeq" id="WP_121258365.1">
    <property type="nucleotide sequence ID" value="NZ_RBIL01000003.1"/>
</dbReference>
<dbReference type="InterPro" id="IPR027417">
    <property type="entry name" value="P-loop_NTPase"/>
</dbReference>
<dbReference type="GO" id="GO:0016301">
    <property type="term" value="F:kinase activity"/>
    <property type="evidence" value="ECO:0007669"/>
    <property type="project" value="UniProtKB-KW"/>
</dbReference>
<protein>
    <submittedName>
        <fullName evidence="1">Shikimate kinase</fullName>
    </submittedName>
</protein>
<accession>A0A660KY04</accession>
<comment type="caution">
    <text evidence="1">The sequence shown here is derived from an EMBL/GenBank/DDBJ whole genome shotgun (WGS) entry which is preliminary data.</text>
</comment>
<gene>
    <name evidence="1" type="ORF">C8N24_6516</name>
</gene>
<evidence type="ECO:0000313" key="1">
    <source>
        <dbReference type="EMBL" id="RKQ84886.1"/>
    </source>
</evidence>
<dbReference type="EMBL" id="RBIL01000003">
    <property type="protein sequence ID" value="RKQ84886.1"/>
    <property type="molecule type" value="Genomic_DNA"/>
</dbReference>
<dbReference type="Gene3D" id="3.40.50.300">
    <property type="entry name" value="P-loop containing nucleotide triphosphate hydrolases"/>
    <property type="match status" value="1"/>
</dbReference>
<dbReference type="OrthoDB" id="5019413at2"/>
<sequence length="154" mass="17113">MRVLLTGMSGVGKSTLVQELRRRGHTAYDADDDGFSEPRADGRWGWRLQPVRDLLERHDHGLLFFAGCSEEQAQLTFDVRVLLTAPEALLVERLRERRSNPYGRNASERAQVLDDLATVEPLLRRSADLIVDTTASPADVADAVLRHVRAGAAP</sequence>
<name>A0A660KY04_9ACTN</name>
<dbReference type="SUPFAM" id="SSF52540">
    <property type="entry name" value="P-loop containing nucleoside triphosphate hydrolases"/>
    <property type="match status" value="1"/>
</dbReference>
<dbReference type="Pfam" id="PF13238">
    <property type="entry name" value="AAA_18"/>
    <property type="match status" value="1"/>
</dbReference>
<evidence type="ECO:0000313" key="2">
    <source>
        <dbReference type="Proteomes" id="UP000278962"/>
    </source>
</evidence>
<reference evidence="1 2" key="1">
    <citation type="submission" date="2018-10" db="EMBL/GenBank/DDBJ databases">
        <title>Genomic Encyclopedia of Archaeal and Bacterial Type Strains, Phase II (KMG-II): from individual species to whole genera.</title>
        <authorList>
            <person name="Goeker M."/>
        </authorList>
    </citation>
    <scope>NUCLEOTIDE SEQUENCE [LARGE SCALE GENOMIC DNA]</scope>
    <source>
        <strain evidence="1 2">DSM 14954</strain>
    </source>
</reference>
<keyword evidence="2" id="KW-1185">Reference proteome</keyword>
<proteinExistence type="predicted"/>
<keyword evidence="1" id="KW-0808">Transferase</keyword>